<dbReference type="Proteomes" id="UP000095645">
    <property type="component" value="Unassembled WGS sequence"/>
</dbReference>
<name>A0A174CZN5_9FIRM</name>
<proteinExistence type="predicted"/>
<dbReference type="Pfam" id="PF14198">
    <property type="entry name" value="TnpV"/>
    <property type="match status" value="1"/>
</dbReference>
<gene>
    <name evidence="1" type="ORF">ERS852476_02125</name>
</gene>
<evidence type="ECO:0000313" key="1">
    <source>
        <dbReference type="EMBL" id="CUO18734.1"/>
    </source>
</evidence>
<reference evidence="1 2" key="1">
    <citation type="submission" date="2015-09" db="EMBL/GenBank/DDBJ databases">
        <authorList>
            <consortium name="Pathogen Informatics"/>
        </authorList>
    </citation>
    <scope>NUCLEOTIDE SEQUENCE [LARGE SCALE GENOMIC DNA]</scope>
    <source>
        <strain evidence="1 2">2789STDY5834861</strain>
    </source>
</reference>
<dbReference type="InterPro" id="IPR026989">
    <property type="entry name" value="TnpV"/>
</dbReference>
<organism evidence="1 2">
    <name type="scientific">Blautia obeum</name>
    <dbReference type="NCBI Taxonomy" id="40520"/>
    <lineage>
        <taxon>Bacteria</taxon>
        <taxon>Bacillati</taxon>
        <taxon>Bacillota</taxon>
        <taxon>Clostridia</taxon>
        <taxon>Lachnospirales</taxon>
        <taxon>Lachnospiraceae</taxon>
        <taxon>Blautia</taxon>
    </lineage>
</organism>
<accession>A0A174CZN5</accession>
<dbReference type="RefSeq" id="WP_055058195.1">
    <property type="nucleotide sequence ID" value="NZ_CYZP01000017.1"/>
</dbReference>
<dbReference type="AlphaFoldDB" id="A0A174CZN5"/>
<sequence length="128" mass="15067">MKKHIMDEKTGISYTLYGDYYLPDLELKEQEEAHYGKYGMLRKSFLKKHRSGLYSSYLLTGKLTAHLNEVDQQANERMKMLVDQMMERQAITEELKVRDQMEWVGAVNNIQNVAEEIVLKEIVYCINN</sequence>
<protein>
    <recommendedName>
        <fullName evidence="3">TnpV protein</fullName>
    </recommendedName>
</protein>
<evidence type="ECO:0008006" key="3">
    <source>
        <dbReference type="Google" id="ProtNLM"/>
    </source>
</evidence>
<dbReference type="EMBL" id="CYZP01000017">
    <property type="protein sequence ID" value="CUO18734.1"/>
    <property type="molecule type" value="Genomic_DNA"/>
</dbReference>
<evidence type="ECO:0000313" key="2">
    <source>
        <dbReference type="Proteomes" id="UP000095645"/>
    </source>
</evidence>